<dbReference type="WBParaSite" id="ALUE_0001902701-mRNA-1">
    <property type="protein sequence ID" value="ALUE_0001902701-mRNA-1"/>
    <property type="gene ID" value="ALUE_0001902701"/>
</dbReference>
<comment type="similarity">
    <text evidence="1 5">Belongs to the UDP-glycosyltransferase family.</text>
</comment>
<dbReference type="PROSITE" id="PS00375">
    <property type="entry name" value="UDPGT"/>
    <property type="match status" value="1"/>
</dbReference>
<evidence type="ECO:0000256" key="6">
    <source>
        <dbReference type="RuleBase" id="RU362059"/>
    </source>
</evidence>
<name>A0A0M3IJZ4_ASCLU</name>
<dbReference type="Pfam" id="PF00201">
    <property type="entry name" value="UDPGT"/>
    <property type="match status" value="1"/>
</dbReference>
<dbReference type="GO" id="GO:0015020">
    <property type="term" value="F:glucuronosyltransferase activity"/>
    <property type="evidence" value="ECO:0007669"/>
    <property type="project" value="UniProtKB-EC"/>
</dbReference>
<evidence type="ECO:0000313" key="8">
    <source>
        <dbReference type="WBParaSite" id="ALUE_0001902701-mRNA-1"/>
    </source>
</evidence>
<keyword evidence="6" id="KW-0812">Transmembrane</keyword>
<evidence type="ECO:0000256" key="5">
    <source>
        <dbReference type="RuleBase" id="RU003718"/>
    </source>
</evidence>
<evidence type="ECO:0000256" key="4">
    <source>
        <dbReference type="ARBA" id="ARBA00047475"/>
    </source>
</evidence>
<comment type="subcellular location">
    <subcellularLocation>
        <location evidence="6">Membrane</location>
        <topology evidence="6">Single-pass membrane protein</topology>
    </subcellularLocation>
</comment>
<dbReference type="InterPro" id="IPR035595">
    <property type="entry name" value="UDP_glycos_trans_CS"/>
</dbReference>
<dbReference type="InterPro" id="IPR050271">
    <property type="entry name" value="UDP-glycosyltransferase"/>
</dbReference>
<dbReference type="Gene3D" id="3.40.50.2000">
    <property type="entry name" value="Glycogen Phosphorylase B"/>
    <property type="match status" value="1"/>
</dbReference>
<evidence type="ECO:0000256" key="2">
    <source>
        <dbReference type="ARBA" id="ARBA00022676"/>
    </source>
</evidence>
<keyword evidence="6" id="KW-0472">Membrane</keyword>
<keyword evidence="7" id="KW-1185">Reference proteome</keyword>
<dbReference type="CDD" id="cd03784">
    <property type="entry name" value="GT1_Gtf-like"/>
    <property type="match status" value="1"/>
</dbReference>
<keyword evidence="2 5" id="KW-0328">Glycosyltransferase</keyword>
<dbReference type="AlphaFoldDB" id="A0A0M3IJZ4"/>
<proteinExistence type="inferred from homology"/>
<dbReference type="InterPro" id="IPR002213">
    <property type="entry name" value="UDP_glucos_trans"/>
</dbReference>
<dbReference type="EC" id="2.4.1.17" evidence="6"/>
<comment type="catalytic activity">
    <reaction evidence="4 6">
        <text>glucuronate acceptor + UDP-alpha-D-glucuronate = acceptor beta-D-glucuronoside + UDP + H(+)</text>
        <dbReference type="Rhea" id="RHEA:21032"/>
        <dbReference type="ChEBI" id="CHEBI:15378"/>
        <dbReference type="ChEBI" id="CHEBI:58052"/>
        <dbReference type="ChEBI" id="CHEBI:58223"/>
        <dbReference type="ChEBI" id="CHEBI:132367"/>
        <dbReference type="ChEBI" id="CHEBI:132368"/>
        <dbReference type="EC" id="2.4.1.17"/>
    </reaction>
</comment>
<organism evidence="7 8">
    <name type="scientific">Ascaris lumbricoides</name>
    <name type="common">Giant roundworm</name>
    <dbReference type="NCBI Taxonomy" id="6252"/>
    <lineage>
        <taxon>Eukaryota</taxon>
        <taxon>Metazoa</taxon>
        <taxon>Ecdysozoa</taxon>
        <taxon>Nematoda</taxon>
        <taxon>Chromadorea</taxon>
        <taxon>Rhabditida</taxon>
        <taxon>Spirurina</taxon>
        <taxon>Ascaridomorpha</taxon>
        <taxon>Ascaridoidea</taxon>
        <taxon>Ascarididae</taxon>
        <taxon>Ascaris</taxon>
    </lineage>
</organism>
<dbReference type="PANTHER" id="PTHR48043">
    <property type="entry name" value="EG:EG0003.4 PROTEIN-RELATED"/>
    <property type="match status" value="1"/>
</dbReference>
<protein>
    <recommendedName>
        <fullName evidence="6">UDP-glucuronosyltransferase</fullName>
        <ecNumber evidence="6">2.4.1.17</ecNumber>
    </recommendedName>
</protein>
<dbReference type="Proteomes" id="UP000036681">
    <property type="component" value="Unplaced"/>
</dbReference>
<reference evidence="8" key="1">
    <citation type="submission" date="2017-02" db="UniProtKB">
        <authorList>
            <consortium name="WormBaseParasite"/>
        </authorList>
    </citation>
    <scope>IDENTIFICATION</scope>
</reference>
<feature type="transmembrane region" description="Helical" evidence="6">
    <location>
        <begin position="162"/>
        <end position="185"/>
    </location>
</feature>
<keyword evidence="6" id="KW-1133">Transmembrane helix</keyword>
<evidence type="ECO:0000256" key="3">
    <source>
        <dbReference type="ARBA" id="ARBA00022679"/>
    </source>
</evidence>
<dbReference type="PANTHER" id="PTHR48043:SF143">
    <property type="entry name" value="UDP-GLUCURONOSYLTRANSFERASE"/>
    <property type="match status" value="1"/>
</dbReference>
<evidence type="ECO:0000313" key="7">
    <source>
        <dbReference type="Proteomes" id="UP000036681"/>
    </source>
</evidence>
<dbReference type="SUPFAM" id="SSF53756">
    <property type="entry name" value="UDP-Glycosyltransferase/glycogen phosphorylase"/>
    <property type="match status" value="1"/>
</dbReference>
<accession>A0A0M3IJZ4</accession>
<evidence type="ECO:0000256" key="1">
    <source>
        <dbReference type="ARBA" id="ARBA00009995"/>
    </source>
</evidence>
<sequence>MKVDENDRKSPQLAEKIANVDLVKWMPQADILGHPRLRLFVMHGGFFGMLEAAIRGVPLLAIPFFGDQFRNARSAEMRGIGLSLQKYEMNYEKLTAAISELLSNDKYRNAAKRLSAIINNKPNKPREQLVKWTNFVAKFGSLPELNVEGAKFDTIKYFCIDVIIVFVAILAIVFLLIISSLRLLLTTLRSNRLSLKKNE</sequence>
<dbReference type="GO" id="GO:0016020">
    <property type="term" value="C:membrane"/>
    <property type="evidence" value="ECO:0007669"/>
    <property type="project" value="UniProtKB-SubCell"/>
</dbReference>
<keyword evidence="3 5" id="KW-0808">Transferase</keyword>